<dbReference type="InterPro" id="IPR012296">
    <property type="entry name" value="Nuclease_put_TT1808"/>
</dbReference>
<dbReference type="PANTHER" id="PTHR34107:SF4">
    <property type="entry name" value="SLL1222 PROTEIN"/>
    <property type="match status" value="1"/>
</dbReference>
<dbReference type="RefSeq" id="WP_148072364.1">
    <property type="nucleotide sequence ID" value="NZ_CP042913.1"/>
</dbReference>
<reference evidence="2 3" key="1">
    <citation type="submission" date="2019-08" db="EMBL/GenBank/DDBJ databases">
        <title>Deep-cultivation of Planctomycetes and their phenomic and genomic characterization uncovers novel biology.</title>
        <authorList>
            <person name="Wiegand S."/>
            <person name="Jogler M."/>
            <person name="Boedeker C."/>
            <person name="Pinto D."/>
            <person name="Vollmers J."/>
            <person name="Rivas-Marin E."/>
            <person name="Kohn T."/>
            <person name="Peeters S.H."/>
            <person name="Heuer A."/>
            <person name="Rast P."/>
            <person name="Oberbeckmann S."/>
            <person name="Bunk B."/>
            <person name="Jeske O."/>
            <person name="Meyerdierks A."/>
            <person name="Storesund J.E."/>
            <person name="Kallscheuer N."/>
            <person name="Luecker S."/>
            <person name="Lage O.M."/>
            <person name="Pohl T."/>
            <person name="Merkel B.J."/>
            <person name="Hornburger P."/>
            <person name="Mueller R.-W."/>
            <person name="Bruemmer F."/>
            <person name="Labrenz M."/>
            <person name="Spormann A.M."/>
            <person name="Op den Camp H."/>
            <person name="Overmann J."/>
            <person name="Amann R."/>
            <person name="Jetten M.S.M."/>
            <person name="Mascher T."/>
            <person name="Medema M.H."/>
            <person name="Devos D.P."/>
            <person name="Kaster A.-K."/>
            <person name="Ovreas L."/>
            <person name="Rohde M."/>
            <person name="Galperin M.Y."/>
            <person name="Jogler C."/>
        </authorList>
    </citation>
    <scope>NUCLEOTIDE SEQUENCE [LARGE SCALE GENOMIC DNA]</scope>
    <source>
        <strain evidence="2 3">Pr1d</strain>
    </source>
</reference>
<dbReference type="InterPro" id="IPR011335">
    <property type="entry name" value="Restrct_endonuc-II-like"/>
</dbReference>
<dbReference type="KEGG" id="bgok:Pr1d_08870"/>
<dbReference type="InterPro" id="IPR008538">
    <property type="entry name" value="Uma2"/>
</dbReference>
<dbReference type="Proteomes" id="UP000323917">
    <property type="component" value="Chromosome"/>
</dbReference>
<protein>
    <recommendedName>
        <fullName evidence="1">Putative restriction endonuclease domain-containing protein</fullName>
    </recommendedName>
</protein>
<dbReference type="Pfam" id="PF05685">
    <property type="entry name" value="Uma2"/>
    <property type="match status" value="1"/>
</dbReference>
<evidence type="ECO:0000313" key="2">
    <source>
        <dbReference type="EMBL" id="QEG33623.1"/>
    </source>
</evidence>
<proteinExistence type="predicted"/>
<dbReference type="CDD" id="cd06260">
    <property type="entry name" value="DUF820-like"/>
    <property type="match status" value="1"/>
</dbReference>
<feature type="domain" description="Putative restriction endonuclease" evidence="1">
    <location>
        <begin position="27"/>
        <end position="169"/>
    </location>
</feature>
<dbReference type="SUPFAM" id="SSF52980">
    <property type="entry name" value="Restriction endonuclease-like"/>
    <property type="match status" value="1"/>
</dbReference>
<evidence type="ECO:0000313" key="3">
    <source>
        <dbReference type="Proteomes" id="UP000323917"/>
    </source>
</evidence>
<dbReference type="Gene3D" id="3.90.1570.10">
    <property type="entry name" value="tt1808, chain A"/>
    <property type="match status" value="1"/>
</dbReference>
<dbReference type="AlphaFoldDB" id="A0A5B9QHM8"/>
<evidence type="ECO:0000259" key="1">
    <source>
        <dbReference type="Pfam" id="PF05685"/>
    </source>
</evidence>
<name>A0A5B9QHM8_9BACT</name>
<dbReference type="PANTHER" id="PTHR34107">
    <property type="entry name" value="SLL0198 PROTEIN-RELATED"/>
    <property type="match status" value="1"/>
</dbReference>
<organism evidence="2 3">
    <name type="scientific">Bythopirellula goksoeyrii</name>
    <dbReference type="NCBI Taxonomy" id="1400387"/>
    <lineage>
        <taxon>Bacteria</taxon>
        <taxon>Pseudomonadati</taxon>
        <taxon>Planctomycetota</taxon>
        <taxon>Planctomycetia</taxon>
        <taxon>Pirellulales</taxon>
        <taxon>Lacipirellulaceae</taxon>
        <taxon>Bythopirellula</taxon>
    </lineage>
</organism>
<accession>A0A5B9QHM8</accession>
<gene>
    <name evidence="2" type="ORF">Pr1d_08870</name>
</gene>
<dbReference type="EMBL" id="CP042913">
    <property type="protein sequence ID" value="QEG33623.1"/>
    <property type="molecule type" value="Genomic_DNA"/>
</dbReference>
<dbReference type="OrthoDB" id="280487at2"/>
<keyword evidence="3" id="KW-1185">Reference proteome</keyword>
<sequence length="201" mass="22760">MSTATPQYETLSGFSPPSTLGPYRAADYWKLPEGEPVELIQGHLVVSPSPNFVHQAISALLTEFILGAARKGGGKGCAAHMDVELSDHSIPQPDLLYIAKERRHIVKRHVIGPPDLVIEILSDNPRRDRVDKMNIYAEFGVAEYWIVDPKQRLFDFLINRDGRFEVQPQHDNRYQSPRLAELSIHLVAFWAEVERMTSDSE</sequence>